<accession>A0A0P9CUB5</accession>
<evidence type="ECO:0000313" key="2">
    <source>
        <dbReference type="EMBL" id="SCX82470.1"/>
    </source>
</evidence>
<proteinExistence type="predicted"/>
<keyword evidence="3" id="KW-1185">Reference proteome</keyword>
<dbReference type="OrthoDB" id="5786851at2"/>
<dbReference type="AlphaFoldDB" id="A0A0P9CUB5"/>
<evidence type="ECO:0000313" key="3">
    <source>
        <dbReference type="Proteomes" id="UP000183104"/>
    </source>
</evidence>
<dbReference type="Pfam" id="PF03928">
    <property type="entry name" value="HbpS-like"/>
    <property type="match status" value="1"/>
</dbReference>
<dbReference type="InterPro" id="IPR038084">
    <property type="entry name" value="PduO/GlcC-like_sf"/>
</dbReference>
<dbReference type="STRING" id="381306.AN478_09105"/>
<dbReference type="PATRIC" id="fig|381306.5.peg.470"/>
<dbReference type="InterPro" id="IPR052517">
    <property type="entry name" value="GlcG_carb_metab_protein"/>
</dbReference>
<feature type="chain" id="PRO_5010433320" evidence="1">
    <location>
        <begin position="28"/>
        <end position="173"/>
    </location>
</feature>
<feature type="signal peptide" evidence="1">
    <location>
        <begin position="1"/>
        <end position="27"/>
    </location>
</feature>
<reference evidence="3" key="1">
    <citation type="submission" date="2016-10" db="EMBL/GenBank/DDBJ databases">
        <authorList>
            <person name="Varghese N."/>
        </authorList>
    </citation>
    <scope>NUCLEOTIDE SEQUENCE [LARGE SCALE GENOMIC DNA]</scope>
    <source>
        <strain evidence="3">HL 19</strain>
    </source>
</reference>
<evidence type="ECO:0000256" key="1">
    <source>
        <dbReference type="SAM" id="SignalP"/>
    </source>
</evidence>
<dbReference type="Gene3D" id="3.30.450.150">
    <property type="entry name" value="Haem-degrading domain"/>
    <property type="match status" value="1"/>
</dbReference>
<dbReference type="PANTHER" id="PTHR34309:SF10">
    <property type="entry name" value="SLR1406 PROTEIN"/>
    <property type="match status" value="1"/>
</dbReference>
<keyword evidence="1" id="KW-0732">Signal</keyword>
<dbReference type="InterPro" id="IPR005624">
    <property type="entry name" value="PduO/GlcC-like"/>
</dbReference>
<gene>
    <name evidence="2" type="ORF">SAMN05661077_0582</name>
</gene>
<organism evidence="2 3">
    <name type="scientific">Thiohalorhabdus denitrificans</name>
    <dbReference type="NCBI Taxonomy" id="381306"/>
    <lineage>
        <taxon>Bacteria</taxon>
        <taxon>Pseudomonadati</taxon>
        <taxon>Pseudomonadota</taxon>
        <taxon>Gammaproteobacteria</taxon>
        <taxon>Thiohalorhabdales</taxon>
        <taxon>Thiohalorhabdaceae</taxon>
        <taxon>Thiohalorhabdus</taxon>
    </lineage>
</organism>
<dbReference type="SUPFAM" id="SSF143744">
    <property type="entry name" value="GlcG-like"/>
    <property type="match status" value="1"/>
</dbReference>
<name>A0A0P9CUB5_9GAMM</name>
<sequence length="173" mass="18172">METRNRWKAALTGMAAALLLFPGHAPAQEQDVVSVKRMSMELARDIAQGAVEACRDKGYQVSAVVVDRGGDMQALLRDVYAPRMTMDIARQKAGAVILSGTSSAQVRENRSDIAADLNHLGEVLTMEGALPIESQGSLIGAVSVSGAPGGDIDEECAQSALDGVADRLQFGGM</sequence>
<protein>
    <submittedName>
        <fullName evidence="2">Uncharacterized conserved protein GlcG, DUF336 family</fullName>
    </submittedName>
</protein>
<dbReference type="Proteomes" id="UP000183104">
    <property type="component" value="Unassembled WGS sequence"/>
</dbReference>
<dbReference type="EMBL" id="FMUN01000001">
    <property type="protein sequence ID" value="SCX82470.1"/>
    <property type="molecule type" value="Genomic_DNA"/>
</dbReference>
<dbReference type="RefSeq" id="WP_054966289.1">
    <property type="nucleotide sequence ID" value="NZ_FMUN01000001.1"/>
</dbReference>
<dbReference type="PANTHER" id="PTHR34309">
    <property type="entry name" value="SLR1406 PROTEIN"/>
    <property type="match status" value="1"/>
</dbReference>